<feature type="domain" description="Peptidase S9 prolyl oligopeptidase catalytic" evidence="2">
    <location>
        <begin position="478"/>
        <end position="686"/>
    </location>
</feature>
<accession>A0A9W7G8L7</accession>
<dbReference type="GO" id="GO:0006508">
    <property type="term" value="P:proteolysis"/>
    <property type="evidence" value="ECO:0007669"/>
    <property type="project" value="InterPro"/>
</dbReference>
<dbReference type="Gene3D" id="3.40.50.1820">
    <property type="entry name" value="alpha/beta hydrolase"/>
    <property type="match status" value="1"/>
</dbReference>
<protein>
    <recommendedName>
        <fullName evidence="2">Peptidase S9 prolyl oligopeptidase catalytic domain-containing protein</fullName>
    </recommendedName>
</protein>
<dbReference type="Proteomes" id="UP001165065">
    <property type="component" value="Unassembled WGS sequence"/>
</dbReference>
<dbReference type="EMBL" id="BRYA01000071">
    <property type="protein sequence ID" value="GMI37084.1"/>
    <property type="molecule type" value="Genomic_DNA"/>
</dbReference>
<dbReference type="AlphaFoldDB" id="A0A9W7G8L7"/>
<sequence>MTTPLSIPETYTSAFSVPTSVSVEKYRLITPSSAPANPSSASVFTTSIYTSTSTTPSTTFPIGPPPTTLCRGADGTYVSLVDRDKTPLLYIHNPSGDVKNILQLPKDEGFGDVSKDLSRFGGCFLDGDKLYLSVVDKGGEGKVACKFTLPSKKKEGGEGGGDEKKENDRGIWTVGEGLTEPLGELLTSVDPRQTIVSASISLPSPQTFSTPCLSNSFETVVQPSVLKGRLSCTAYENETRRLGGVYCYQRPTHVRWADTMEKILPSLGYSRHAVEVEGKTVAFGREDGFQTHVGEVFIYVDEVKIEWNHSIYTIDDSPSNILKNRAAGGFYLNILLGSRVAVVFIDVNERTITELEVGAEWGSGVLAGSNKMGILAVRVSNPTDPGGIMTYDHAEKTWVGGLRRVTRITPVEGFIPETDDSVTWEFMNAGFKGKESSDAPDSIILLPPKSDSKTPLIVIPHGGPHSMTHAGYIPSYRFLASLGYAVLHVNYRGSVGFGEDYLNSLPGKCGEFDVEDVRSATRLAVEKYGLDSSRVGVCGGSHGGFLSGHMVGQYPDVYKVAAMRNPVTNIATMTTATDIRDWCDVEALGTYDFGKFRAAGKEELAAMYDASPCKWAKDVKGKVLVAVGMKDLRVPPSQGLEYYHELKSRGVGVKLLRYEEDTHPLSKVDTEADHWVNIAEWFREWL</sequence>
<evidence type="ECO:0000256" key="1">
    <source>
        <dbReference type="ARBA" id="ARBA00022801"/>
    </source>
</evidence>
<dbReference type="SUPFAM" id="SSF53474">
    <property type="entry name" value="alpha/beta-Hydrolases"/>
    <property type="match status" value="1"/>
</dbReference>
<name>A0A9W7G8L7_9STRA</name>
<dbReference type="PANTHER" id="PTHR42776:SF4">
    <property type="entry name" value="ACYLAMINO-ACID-RELEASING ENZYME"/>
    <property type="match status" value="1"/>
</dbReference>
<evidence type="ECO:0000313" key="3">
    <source>
        <dbReference type="EMBL" id="GMI37084.1"/>
    </source>
</evidence>
<reference evidence="4" key="1">
    <citation type="journal article" date="2023" name="Commun. Biol.">
        <title>Genome analysis of Parmales, the sister group of diatoms, reveals the evolutionary specialization of diatoms from phago-mixotrophs to photoautotrophs.</title>
        <authorList>
            <person name="Ban H."/>
            <person name="Sato S."/>
            <person name="Yoshikawa S."/>
            <person name="Yamada K."/>
            <person name="Nakamura Y."/>
            <person name="Ichinomiya M."/>
            <person name="Sato N."/>
            <person name="Blanc-Mathieu R."/>
            <person name="Endo H."/>
            <person name="Kuwata A."/>
            <person name="Ogata H."/>
        </authorList>
    </citation>
    <scope>NUCLEOTIDE SEQUENCE [LARGE SCALE GENOMIC DNA]</scope>
</reference>
<keyword evidence="4" id="KW-1185">Reference proteome</keyword>
<keyword evidence="1" id="KW-0378">Hydrolase</keyword>
<comment type="caution">
    <text evidence="3">The sequence shown here is derived from an EMBL/GenBank/DDBJ whole genome shotgun (WGS) entry which is preliminary data.</text>
</comment>
<evidence type="ECO:0000313" key="4">
    <source>
        <dbReference type="Proteomes" id="UP001165065"/>
    </source>
</evidence>
<dbReference type="InterPro" id="IPR029058">
    <property type="entry name" value="AB_hydrolase_fold"/>
</dbReference>
<dbReference type="Pfam" id="PF00326">
    <property type="entry name" value="Peptidase_S9"/>
    <property type="match status" value="1"/>
</dbReference>
<gene>
    <name evidence="3" type="ORF">TrCOL_g7166</name>
</gene>
<organism evidence="3 4">
    <name type="scientific">Triparma columacea</name>
    <dbReference type="NCBI Taxonomy" id="722753"/>
    <lineage>
        <taxon>Eukaryota</taxon>
        <taxon>Sar</taxon>
        <taxon>Stramenopiles</taxon>
        <taxon>Ochrophyta</taxon>
        <taxon>Bolidophyceae</taxon>
        <taxon>Parmales</taxon>
        <taxon>Triparmaceae</taxon>
        <taxon>Triparma</taxon>
    </lineage>
</organism>
<dbReference type="PANTHER" id="PTHR42776">
    <property type="entry name" value="SERINE PEPTIDASE S9 FAMILY MEMBER"/>
    <property type="match status" value="1"/>
</dbReference>
<dbReference type="OrthoDB" id="416344at2759"/>
<dbReference type="InterPro" id="IPR001375">
    <property type="entry name" value="Peptidase_S9_cat"/>
</dbReference>
<proteinExistence type="predicted"/>
<dbReference type="GO" id="GO:0004252">
    <property type="term" value="F:serine-type endopeptidase activity"/>
    <property type="evidence" value="ECO:0007669"/>
    <property type="project" value="TreeGrafter"/>
</dbReference>
<evidence type="ECO:0000259" key="2">
    <source>
        <dbReference type="Pfam" id="PF00326"/>
    </source>
</evidence>